<evidence type="ECO:0000256" key="8">
    <source>
        <dbReference type="ARBA" id="ARBA00022857"/>
    </source>
</evidence>
<evidence type="ECO:0000256" key="3">
    <source>
        <dbReference type="ARBA" id="ARBA00006001"/>
    </source>
</evidence>
<dbReference type="NCBIfam" id="TIGR00196">
    <property type="entry name" value="yjeF_cterm"/>
    <property type="match status" value="1"/>
</dbReference>
<dbReference type="GO" id="GO:0110051">
    <property type="term" value="P:metabolite repair"/>
    <property type="evidence" value="ECO:0007669"/>
    <property type="project" value="TreeGrafter"/>
</dbReference>
<evidence type="ECO:0000256" key="2">
    <source>
        <dbReference type="ARBA" id="ARBA00000909"/>
    </source>
</evidence>
<evidence type="ECO:0000256" key="6">
    <source>
        <dbReference type="ARBA" id="ARBA00022741"/>
    </source>
</evidence>
<dbReference type="HAMAP" id="MF_01966">
    <property type="entry name" value="NADHX_epimerase"/>
    <property type="match status" value="1"/>
</dbReference>
<feature type="binding site" evidence="17">
    <location>
        <begin position="429"/>
        <end position="433"/>
    </location>
    <ligand>
        <name>AMP</name>
        <dbReference type="ChEBI" id="CHEBI:456215"/>
    </ligand>
</feature>
<feature type="binding site" evidence="17">
    <location>
        <position position="285"/>
    </location>
    <ligand>
        <name>(6S)-NADPHX</name>
        <dbReference type="ChEBI" id="CHEBI:64076"/>
    </ligand>
</feature>
<dbReference type="Pfam" id="PF01256">
    <property type="entry name" value="Carb_kinase"/>
    <property type="match status" value="1"/>
</dbReference>
<comment type="similarity">
    <text evidence="18">Belongs to the NnrE/AIBP family.</text>
</comment>
<evidence type="ECO:0000256" key="16">
    <source>
        <dbReference type="ARBA" id="ARBA00049209"/>
    </source>
</evidence>
<dbReference type="RefSeq" id="WP_167675122.1">
    <property type="nucleotide sequence ID" value="NZ_CP050313.1"/>
</dbReference>
<evidence type="ECO:0000256" key="13">
    <source>
        <dbReference type="ARBA" id="ARBA00023268"/>
    </source>
</evidence>
<keyword evidence="8 17" id="KW-0521">NADP</keyword>
<comment type="function">
    <text evidence="18">Catalyzes the epimerization of the S- and R-forms of NAD(P)HX, a damaged form of NAD(P)H that is a result of enzymatic or heat-dependent hydration. This is a prerequisite for the S-specific NAD(P)H-hydrate dehydratase to allow the repair of both epimers of NAD(P)HX.</text>
</comment>
<dbReference type="InterPro" id="IPR030677">
    <property type="entry name" value="Nnr"/>
</dbReference>
<feature type="binding site" evidence="18">
    <location>
        <position position="62"/>
    </location>
    <ligand>
        <name>K(+)</name>
        <dbReference type="ChEBI" id="CHEBI:29103"/>
    </ligand>
</feature>
<dbReference type="Gene3D" id="3.40.1190.20">
    <property type="match status" value="1"/>
</dbReference>
<dbReference type="InterPro" id="IPR029056">
    <property type="entry name" value="Ribokinase-like"/>
</dbReference>
<evidence type="ECO:0000259" key="21">
    <source>
        <dbReference type="PROSITE" id="PS51385"/>
    </source>
</evidence>
<evidence type="ECO:0000256" key="18">
    <source>
        <dbReference type="HAMAP-Rule" id="MF_01966"/>
    </source>
</evidence>
<keyword evidence="12 17" id="KW-0456">Lyase</keyword>
<dbReference type="PANTHER" id="PTHR12592">
    <property type="entry name" value="ATP-DEPENDENT (S)-NAD(P)H-HYDRATE DEHYDRATASE FAMILY MEMBER"/>
    <property type="match status" value="1"/>
</dbReference>
<comment type="similarity">
    <text evidence="17">Belongs to the NnrD/CARKD family.</text>
</comment>
<keyword evidence="23" id="KW-1185">Reference proteome</keyword>
<dbReference type="PIRSF" id="PIRSF017184">
    <property type="entry name" value="Nnr"/>
    <property type="match status" value="1"/>
</dbReference>
<sequence>MATYPAVLSAKTVREAEQLWALTHGGSTWPLMVSAATSFVHRYQAAFNIRQPILVVAGQGNNGGDGYYIAKLLQQAGKPVLVFAPFGLPKQGLDAAQAMHEYLAEGGKIYATQAELTQAFVGLQTLSYQFSPTAKITYPVVIDALLGSGLARPLSQAGIDIINFINSNAQQVYAVDVPSGLDADTGQPMPVCVKATATHSFIAYKPGLLTANGPANCGELSLDSLGVETDVVLATDDKASSAAPKTSRWQYDPSFTRLPCRFGNTHKSCHGNVSVIAGIGNMAGAAIIASRAALHAGAGRVYLQCDPSHFAASLAQSPEIMFADNIHSVLASKAVLVVGPGLGRSEHARRVMTSILDPMHCNRQGLGVLDADALRYLAKHQQTVANWVITPHEAEAADLLGISAAEVTANRLVAALALYEKYQAVVVLKGAGTIVAHQAGVNFCHAGTPAMATPGMGDCLAGMIAALIAQGLSAVDAAITAVNWHASVGYQLAQTQRVVLASDICQQLKLTPL</sequence>
<keyword evidence="7 17" id="KW-0067">ATP-binding</keyword>
<accession>A0A6G9QGW6</accession>
<dbReference type="GO" id="GO:0046496">
    <property type="term" value="P:nicotinamide nucleotide metabolic process"/>
    <property type="evidence" value="ECO:0007669"/>
    <property type="project" value="UniProtKB-UniRule"/>
</dbReference>
<evidence type="ECO:0000256" key="11">
    <source>
        <dbReference type="ARBA" id="ARBA00023235"/>
    </source>
</evidence>
<dbReference type="KEGG" id="saes:HBH39_01980"/>
<dbReference type="NCBIfam" id="TIGR00197">
    <property type="entry name" value="yjeF_nterm"/>
    <property type="match status" value="1"/>
</dbReference>
<dbReference type="PROSITE" id="PS51385">
    <property type="entry name" value="YJEF_N"/>
    <property type="match status" value="1"/>
</dbReference>
<dbReference type="EC" id="5.1.99.6" evidence="19"/>
<dbReference type="Pfam" id="PF03853">
    <property type="entry name" value="YjeF_N"/>
    <property type="match status" value="1"/>
</dbReference>
<comment type="subunit">
    <text evidence="17">Homotetramer.</text>
</comment>
<feature type="binding site" evidence="18">
    <location>
        <begin position="147"/>
        <end position="153"/>
    </location>
    <ligand>
        <name>(6S)-NADPHX</name>
        <dbReference type="ChEBI" id="CHEBI:64076"/>
    </ligand>
</feature>
<evidence type="ECO:0000256" key="9">
    <source>
        <dbReference type="ARBA" id="ARBA00022958"/>
    </source>
</evidence>
<feature type="binding site" evidence="18">
    <location>
        <position position="176"/>
    </location>
    <ligand>
        <name>(6S)-NADPHX</name>
        <dbReference type="ChEBI" id="CHEBI:64076"/>
    </ligand>
</feature>
<dbReference type="GO" id="GO:0046872">
    <property type="term" value="F:metal ion binding"/>
    <property type="evidence" value="ECO:0007669"/>
    <property type="project" value="UniProtKB-UniRule"/>
</dbReference>
<comment type="caution">
    <text evidence="18">Lacks conserved residue(s) required for the propagation of feature annotation.</text>
</comment>
<comment type="cofactor">
    <cofactor evidence="18 19">
        <name>K(+)</name>
        <dbReference type="ChEBI" id="CHEBI:29103"/>
    </cofactor>
    <text evidence="18 19">Binds 1 potassium ion per subunit.</text>
</comment>
<comment type="catalytic activity">
    <reaction evidence="16 17 19">
        <text>(6S)-NADPHX + ADP = AMP + phosphate + NADPH + H(+)</text>
        <dbReference type="Rhea" id="RHEA:32235"/>
        <dbReference type="ChEBI" id="CHEBI:15378"/>
        <dbReference type="ChEBI" id="CHEBI:43474"/>
        <dbReference type="ChEBI" id="CHEBI:57783"/>
        <dbReference type="ChEBI" id="CHEBI:64076"/>
        <dbReference type="ChEBI" id="CHEBI:456215"/>
        <dbReference type="ChEBI" id="CHEBI:456216"/>
        <dbReference type="EC" id="4.2.1.136"/>
    </reaction>
</comment>
<organism evidence="22 23">
    <name type="scientific">Shewanella aestuarii</name>
    <dbReference type="NCBI Taxonomy" id="1028752"/>
    <lineage>
        <taxon>Bacteria</taxon>
        <taxon>Pseudomonadati</taxon>
        <taxon>Pseudomonadota</taxon>
        <taxon>Gammaproteobacteria</taxon>
        <taxon>Alteromonadales</taxon>
        <taxon>Shewanellaceae</taxon>
        <taxon>Shewanella</taxon>
    </lineage>
</organism>
<evidence type="ECO:0000256" key="4">
    <source>
        <dbReference type="ARBA" id="ARBA00009524"/>
    </source>
</evidence>
<comment type="catalytic activity">
    <reaction evidence="15 17 19">
        <text>(6S)-NADHX + ADP = AMP + phosphate + NADH + H(+)</text>
        <dbReference type="Rhea" id="RHEA:32223"/>
        <dbReference type="ChEBI" id="CHEBI:15378"/>
        <dbReference type="ChEBI" id="CHEBI:43474"/>
        <dbReference type="ChEBI" id="CHEBI:57945"/>
        <dbReference type="ChEBI" id="CHEBI:64074"/>
        <dbReference type="ChEBI" id="CHEBI:456215"/>
        <dbReference type="ChEBI" id="CHEBI:456216"/>
        <dbReference type="EC" id="4.2.1.136"/>
    </reaction>
</comment>
<keyword evidence="6 17" id="KW-0547">Nucleotide-binding</keyword>
<feature type="binding site" evidence="18">
    <location>
        <begin position="61"/>
        <end position="65"/>
    </location>
    <ligand>
        <name>(6S)-NADPHX</name>
        <dbReference type="ChEBI" id="CHEBI:64076"/>
    </ligand>
</feature>
<comment type="function">
    <text evidence="17">Catalyzes the dehydration of the S-form of NAD(P)HX at the expense of ADP, which is converted to AMP. Together with NAD(P)HX epimerase, which catalyzes the epimerization of the S- and R-forms, the enzyme allows the repair of both epimers of NAD(P)HX, a damaged form of NAD(P)H that is a result of enzymatic or heat-dependent hydration.</text>
</comment>
<evidence type="ECO:0000256" key="14">
    <source>
        <dbReference type="ARBA" id="ARBA00025153"/>
    </source>
</evidence>
<dbReference type="GO" id="GO:0052856">
    <property type="term" value="F:NAD(P)HX epimerase activity"/>
    <property type="evidence" value="ECO:0007669"/>
    <property type="project" value="UniProtKB-UniRule"/>
</dbReference>
<dbReference type="SUPFAM" id="SSF53613">
    <property type="entry name" value="Ribokinase-like"/>
    <property type="match status" value="1"/>
</dbReference>
<evidence type="ECO:0000256" key="12">
    <source>
        <dbReference type="ARBA" id="ARBA00023239"/>
    </source>
</evidence>
<feature type="binding site" evidence="17">
    <location>
        <position position="457"/>
    </location>
    <ligand>
        <name>AMP</name>
        <dbReference type="ChEBI" id="CHEBI:456215"/>
    </ligand>
</feature>
<keyword evidence="11 18" id="KW-0413">Isomerase</keyword>
<comment type="catalytic activity">
    <reaction evidence="2 18 19">
        <text>(6R)-NADPHX = (6S)-NADPHX</text>
        <dbReference type="Rhea" id="RHEA:32227"/>
        <dbReference type="ChEBI" id="CHEBI:64076"/>
        <dbReference type="ChEBI" id="CHEBI:64077"/>
        <dbReference type="EC" id="5.1.99.6"/>
    </reaction>
</comment>
<keyword evidence="10 17" id="KW-0520">NAD</keyword>
<dbReference type="Proteomes" id="UP000502608">
    <property type="component" value="Chromosome"/>
</dbReference>
<feature type="binding site" evidence="17">
    <location>
        <position position="341"/>
    </location>
    <ligand>
        <name>(6S)-NADPHX</name>
        <dbReference type="ChEBI" id="CHEBI:64076"/>
    </ligand>
</feature>
<comment type="cofactor">
    <cofactor evidence="17">
        <name>Mg(2+)</name>
        <dbReference type="ChEBI" id="CHEBI:18420"/>
    </cofactor>
</comment>
<evidence type="ECO:0000256" key="7">
    <source>
        <dbReference type="ARBA" id="ARBA00022840"/>
    </source>
</evidence>
<evidence type="ECO:0000313" key="22">
    <source>
        <dbReference type="EMBL" id="QIR13413.1"/>
    </source>
</evidence>
<dbReference type="SUPFAM" id="SSF64153">
    <property type="entry name" value="YjeF N-terminal domain-like"/>
    <property type="match status" value="1"/>
</dbReference>
<evidence type="ECO:0000256" key="5">
    <source>
        <dbReference type="ARBA" id="ARBA00022723"/>
    </source>
</evidence>
<dbReference type="HAMAP" id="MF_01965">
    <property type="entry name" value="NADHX_dehydratase"/>
    <property type="match status" value="1"/>
</dbReference>
<name>A0A6G9QGW6_9GAMM</name>
<dbReference type="InterPro" id="IPR036652">
    <property type="entry name" value="YjeF_N_dom_sf"/>
</dbReference>
<evidence type="ECO:0000256" key="10">
    <source>
        <dbReference type="ARBA" id="ARBA00023027"/>
    </source>
</evidence>
<evidence type="ECO:0000259" key="20">
    <source>
        <dbReference type="PROSITE" id="PS51383"/>
    </source>
</evidence>
<dbReference type="EC" id="4.2.1.136" evidence="19"/>
<dbReference type="GO" id="GO:0005524">
    <property type="term" value="F:ATP binding"/>
    <property type="evidence" value="ECO:0007669"/>
    <property type="project" value="UniProtKB-UniRule"/>
</dbReference>
<reference evidence="22 23" key="1">
    <citation type="submission" date="2020-03" db="EMBL/GenBank/DDBJ databases">
        <title>Complete genome sequence of Shewanella sp.</title>
        <authorList>
            <person name="Kim Y.-S."/>
            <person name="Kim S.-J."/>
            <person name="Jung H.-K."/>
            <person name="Kim K.-H."/>
        </authorList>
    </citation>
    <scope>NUCLEOTIDE SEQUENCE [LARGE SCALE GENOMIC DNA]</scope>
    <source>
        <strain evidence="22 23">PN3F2</strain>
    </source>
</reference>
<dbReference type="InterPro" id="IPR000631">
    <property type="entry name" value="CARKD"/>
</dbReference>
<dbReference type="EMBL" id="CP050313">
    <property type="protein sequence ID" value="QIR13413.1"/>
    <property type="molecule type" value="Genomic_DNA"/>
</dbReference>
<feature type="domain" description="YjeF N-terminal" evidence="21">
    <location>
        <begin position="13"/>
        <end position="233"/>
    </location>
</feature>
<comment type="catalytic activity">
    <reaction evidence="1 18 19">
        <text>(6R)-NADHX = (6S)-NADHX</text>
        <dbReference type="Rhea" id="RHEA:32215"/>
        <dbReference type="ChEBI" id="CHEBI:64074"/>
        <dbReference type="ChEBI" id="CHEBI:64075"/>
        <dbReference type="EC" id="5.1.99.6"/>
    </reaction>
</comment>
<dbReference type="InterPro" id="IPR004443">
    <property type="entry name" value="YjeF_N_dom"/>
</dbReference>
<comment type="similarity">
    <text evidence="4 19">In the C-terminal section; belongs to the NnrD/CARKD family.</text>
</comment>
<dbReference type="CDD" id="cd01171">
    <property type="entry name" value="YXKO-related"/>
    <property type="match status" value="1"/>
</dbReference>
<evidence type="ECO:0000256" key="17">
    <source>
        <dbReference type="HAMAP-Rule" id="MF_01965"/>
    </source>
</evidence>
<feature type="domain" description="YjeF C-terminal" evidence="20">
    <location>
        <begin position="250"/>
        <end position="513"/>
    </location>
</feature>
<gene>
    <name evidence="18" type="primary">nnrE</name>
    <name evidence="17" type="synonym">nnrD</name>
    <name evidence="22" type="ORF">HBH39_01980</name>
</gene>
<evidence type="ECO:0000313" key="23">
    <source>
        <dbReference type="Proteomes" id="UP000502608"/>
    </source>
</evidence>
<dbReference type="AlphaFoldDB" id="A0A6G9QGW6"/>
<dbReference type="PANTHER" id="PTHR12592:SF0">
    <property type="entry name" value="ATP-DEPENDENT (S)-NAD(P)H-HYDRATE DEHYDRATASE"/>
    <property type="match status" value="1"/>
</dbReference>
<feature type="binding site" evidence="18">
    <location>
        <position position="179"/>
    </location>
    <ligand>
        <name>K(+)</name>
        <dbReference type="ChEBI" id="CHEBI:29103"/>
    </ligand>
</feature>
<dbReference type="Gene3D" id="3.40.50.10260">
    <property type="entry name" value="YjeF N-terminal domain"/>
    <property type="match status" value="1"/>
</dbReference>
<dbReference type="PROSITE" id="PS51383">
    <property type="entry name" value="YJEF_C_3"/>
    <property type="match status" value="1"/>
</dbReference>
<protein>
    <recommendedName>
        <fullName evidence="19">Bifunctional NAD(P)H-hydrate repair enzyme</fullName>
    </recommendedName>
    <alternativeName>
        <fullName evidence="19">Nicotinamide nucleotide repair protein</fullName>
    </alternativeName>
    <domain>
        <recommendedName>
            <fullName evidence="19">ADP-dependent (S)-NAD(P)H-hydrate dehydratase</fullName>
            <ecNumber evidence="19">4.2.1.136</ecNumber>
        </recommendedName>
        <alternativeName>
            <fullName evidence="19">ADP-dependent NAD(P)HX dehydratase</fullName>
        </alternativeName>
    </domain>
    <domain>
        <recommendedName>
            <fullName evidence="19">NAD(P)H-hydrate epimerase</fullName>
            <ecNumber evidence="19">5.1.99.6</ecNumber>
        </recommendedName>
    </domain>
</protein>
<evidence type="ECO:0000256" key="15">
    <source>
        <dbReference type="ARBA" id="ARBA00048238"/>
    </source>
</evidence>
<proteinExistence type="inferred from homology"/>
<keyword evidence="13" id="KW-0511">Multifunctional enzyme</keyword>
<feature type="binding site" evidence="17">
    <location>
        <position position="392"/>
    </location>
    <ligand>
        <name>(6S)-NADPHX</name>
        <dbReference type="ChEBI" id="CHEBI:64076"/>
    </ligand>
</feature>
<feature type="binding site" evidence="18">
    <location>
        <position position="143"/>
    </location>
    <ligand>
        <name>K(+)</name>
        <dbReference type="ChEBI" id="CHEBI:29103"/>
    </ligand>
</feature>
<evidence type="ECO:0000256" key="1">
    <source>
        <dbReference type="ARBA" id="ARBA00000013"/>
    </source>
</evidence>
<comment type="similarity">
    <text evidence="3 19">In the N-terminal section; belongs to the NnrE/AIBP family.</text>
</comment>
<keyword evidence="5 18" id="KW-0479">Metal-binding</keyword>
<comment type="function">
    <text evidence="14 19">Bifunctional enzyme that catalyzes the epimerization of the S- and R-forms of NAD(P)HX and the dehydration of the S-form of NAD(P)HX at the expense of ADP, which is converted to AMP. This allows the repair of both epimers of NAD(P)HX, a damaged form of NAD(P)H that is a result of enzymatic or heat-dependent hydration.</text>
</comment>
<keyword evidence="9 18" id="KW-0630">Potassium</keyword>
<feature type="binding site" evidence="17">
    <location>
        <position position="458"/>
    </location>
    <ligand>
        <name>(6S)-NADPHX</name>
        <dbReference type="ChEBI" id="CHEBI:64076"/>
    </ligand>
</feature>
<dbReference type="GO" id="GO:0052855">
    <property type="term" value="F:ADP-dependent NAD(P)H-hydrate dehydratase activity"/>
    <property type="evidence" value="ECO:0007669"/>
    <property type="project" value="UniProtKB-UniRule"/>
</dbReference>
<evidence type="ECO:0000256" key="19">
    <source>
        <dbReference type="PIRNR" id="PIRNR017184"/>
    </source>
</evidence>